<keyword evidence="3 5" id="KW-0479">Metal-binding</keyword>
<dbReference type="Proteomes" id="UP000799441">
    <property type="component" value="Unassembled WGS sequence"/>
</dbReference>
<comment type="cofactor">
    <cofactor evidence="5">
        <name>Zn(2+)</name>
        <dbReference type="ChEBI" id="CHEBI:29105"/>
    </cofactor>
    <text evidence="5">Binds 1 zinc ion per subunit.</text>
</comment>
<dbReference type="PANTHER" id="PTHR46064">
    <property type="entry name" value="QUEUINE TRNA-RIBOSYLTRANSFERASE ACCESSORY SUBUNIT 2"/>
    <property type="match status" value="1"/>
</dbReference>
<dbReference type="GO" id="GO:0046872">
    <property type="term" value="F:metal ion binding"/>
    <property type="evidence" value="ECO:0007669"/>
    <property type="project" value="UniProtKB-KW"/>
</dbReference>
<dbReference type="OrthoDB" id="27601at2759"/>
<dbReference type="GO" id="GO:0006400">
    <property type="term" value="P:tRNA modification"/>
    <property type="evidence" value="ECO:0007669"/>
    <property type="project" value="InterPro"/>
</dbReference>
<evidence type="ECO:0000256" key="3">
    <source>
        <dbReference type="ARBA" id="ARBA00022723"/>
    </source>
</evidence>
<dbReference type="AlphaFoldDB" id="A0A9P4QHW8"/>
<feature type="compositionally biased region" description="Polar residues" evidence="6">
    <location>
        <begin position="379"/>
        <end position="389"/>
    </location>
</feature>
<evidence type="ECO:0000313" key="9">
    <source>
        <dbReference type="Proteomes" id="UP000799441"/>
    </source>
</evidence>
<gene>
    <name evidence="8" type="ORF">K431DRAFT_290882</name>
</gene>
<reference evidence="8" key="1">
    <citation type="journal article" date="2020" name="Stud. Mycol.">
        <title>101 Dothideomycetes genomes: a test case for predicting lifestyles and emergence of pathogens.</title>
        <authorList>
            <person name="Haridas S."/>
            <person name="Albert R."/>
            <person name="Binder M."/>
            <person name="Bloem J."/>
            <person name="Labutti K."/>
            <person name="Salamov A."/>
            <person name="Andreopoulos B."/>
            <person name="Baker S."/>
            <person name="Barry K."/>
            <person name="Bills G."/>
            <person name="Bluhm B."/>
            <person name="Cannon C."/>
            <person name="Castanera R."/>
            <person name="Culley D."/>
            <person name="Daum C."/>
            <person name="Ezra D."/>
            <person name="Gonzalez J."/>
            <person name="Henrissat B."/>
            <person name="Kuo A."/>
            <person name="Liang C."/>
            <person name="Lipzen A."/>
            <person name="Lutzoni F."/>
            <person name="Magnuson J."/>
            <person name="Mondo S."/>
            <person name="Nolan M."/>
            <person name="Ohm R."/>
            <person name="Pangilinan J."/>
            <person name="Park H.-J."/>
            <person name="Ramirez L."/>
            <person name="Alfaro M."/>
            <person name="Sun H."/>
            <person name="Tritt A."/>
            <person name="Yoshinaga Y."/>
            <person name="Zwiers L.-H."/>
            <person name="Turgeon B."/>
            <person name="Goodwin S."/>
            <person name="Spatafora J."/>
            <person name="Crous P."/>
            <person name="Grigoriev I."/>
        </authorList>
    </citation>
    <scope>NUCLEOTIDE SEQUENCE</scope>
    <source>
        <strain evidence="8">CBS 116435</strain>
    </source>
</reference>
<dbReference type="PANTHER" id="PTHR46064:SF1">
    <property type="entry name" value="QUEUINE TRNA-RIBOSYLTRANSFERASE ACCESSORY SUBUNIT 2"/>
    <property type="match status" value="1"/>
</dbReference>
<comment type="subunit">
    <text evidence="5">Heterodimer of a catalytic subunit and an accessory subunit.</text>
</comment>
<name>A0A9P4QHW8_9PEZI</name>
<feature type="domain" description="tRNA-guanine(15) transglycosylase-like" evidence="7">
    <location>
        <begin position="8"/>
        <end position="380"/>
    </location>
</feature>
<comment type="function">
    <text evidence="5">Non-catalytic subunit of the queuine tRNA-ribosyltransferase (TGT) that catalyzes the base-exchange of a guanine (G) residue with queuine (Q) at position 34 (anticodon wobble position) in tRNAs with GU(N) anticodons (tRNA-Asp, -Asn, -His and -Tyr), resulting in the hypermodified nucleoside queuosine (7-(((4,5-cis-dihydroxy-2-cyclopenten-1-yl)amino)methyl)-7-deazaguanosine).</text>
</comment>
<dbReference type="GO" id="GO:0005737">
    <property type="term" value="C:cytoplasm"/>
    <property type="evidence" value="ECO:0007669"/>
    <property type="project" value="UniProtKB-SubCell"/>
</dbReference>
<dbReference type="EMBL" id="MU003768">
    <property type="protein sequence ID" value="KAF2725194.1"/>
    <property type="molecule type" value="Genomic_DNA"/>
</dbReference>
<dbReference type="SUPFAM" id="SSF51713">
    <property type="entry name" value="tRNA-guanine transglycosylase"/>
    <property type="match status" value="1"/>
</dbReference>
<comment type="similarity">
    <text evidence="5">Belongs to the queuine tRNA-ribosyltransferase family. QTRT2 subfamily.</text>
</comment>
<feature type="binding site" evidence="5">
    <location>
        <position position="316"/>
    </location>
    <ligand>
        <name>Zn(2+)</name>
        <dbReference type="ChEBI" id="CHEBI:29105"/>
    </ligand>
</feature>
<feature type="compositionally biased region" description="Basic and acidic residues" evidence="6">
    <location>
        <begin position="438"/>
        <end position="448"/>
    </location>
</feature>
<keyword evidence="1 5" id="KW-0963">Cytoplasm</keyword>
<evidence type="ECO:0000256" key="1">
    <source>
        <dbReference type="ARBA" id="ARBA00022490"/>
    </source>
</evidence>
<evidence type="ECO:0000256" key="2">
    <source>
        <dbReference type="ARBA" id="ARBA00022694"/>
    </source>
</evidence>
<keyword evidence="9" id="KW-1185">Reference proteome</keyword>
<comment type="subcellular location">
    <subcellularLocation>
        <location evidence="5">Cytoplasm</location>
    </subcellularLocation>
</comment>
<keyword evidence="2 5" id="KW-0819">tRNA processing</keyword>
<protein>
    <recommendedName>
        <fullName evidence="5">Queuine tRNA-ribosyltransferase accessory subunit 2</fullName>
    </recommendedName>
    <alternativeName>
        <fullName evidence="5">Queuine tRNA-ribosyltransferase domain-containing protein 1</fullName>
    </alternativeName>
</protein>
<feature type="region of interest" description="Disordered" evidence="6">
    <location>
        <begin position="379"/>
        <end position="448"/>
    </location>
</feature>
<feature type="binding site" evidence="5">
    <location>
        <position position="347"/>
    </location>
    <ligand>
        <name>Zn(2+)</name>
        <dbReference type="ChEBI" id="CHEBI:29105"/>
    </ligand>
</feature>
<feature type="compositionally biased region" description="Polar residues" evidence="6">
    <location>
        <begin position="411"/>
        <end position="420"/>
    </location>
</feature>
<evidence type="ECO:0000256" key="5">
    <source>
        <dbReference type="HAMAP-Rule" id="MF_03043"/>
    </source>
</evidence>
<evidence type="ECO:0000259" key="7">
    <source>
        <dbReference type="Pfam" id="PF01702"/>
    </source>
</evidence>
<sequence length="448" mass="49391">MASHFLGPRIGELVLPRRKAISTPHYLAVSSRGVVPHITQDNLIKHTEINGIYAALEDFVERDDPPVYHFKPPGNASPLRRFIGLPEDDILVLGARRAPPVIAPAANPNTDNYIAICTSVGFKPLSVREFIAGVESLKADIVISIGDIPFGRALGSKRIEKATDRMIQSINDHVTYRQRHSDYVCAYLYAPLLPVPVEKQQFYIECLAEDVRPSLSGLAVYSLDSIPGLPSKLQALPRLGFTLPATPHNVLEHISSGIDILTLPFISEATDAGIAFTFKFGQSSILEESQATTAPLGTDLWSATNAVDLSSLDDGCSCYACTHHHRAYINHLLNAKEMLAWVLLQIHNHHVVDLFFSCIRTSIAESTFEQDRSTFQRSYEPTLPQSTGQRPRIRGYHLKSNGPNETKKNKASFNTINNAAESLAEADFPTSSIDAQDLETHGFAKSER</sequence>
<comment type="caution">
    <text evidence="8">The sequence shown here is derived from an EMBL/GenBank/DDBJ whole genome shotgun (WGS) entry which is preliminary data.</text>
</comment>
<evidence type="ECO:0000256" key="4">
    <source>
        <dbReference type="ARBA" id="ARBA00022833"/>
    </source>
</evidence>
<dbReference type="Pfam" id="PF01702">
    <property type="entry name" value="TGT"/>
    <property type="match status" value="1"/>
</dbReference>
<feature type="binding site" evidence="5">
    <location>
        <position position="321"/>
    </location>
    <ligand>
        <name>Zn(2+)</name>
        <dbReference type="ChEBI" id="CHEBI:29105"/>
    </ligand>
</feature>
<dbReference type="HAMAP" id="MF_03043">
    <property type="entry name" value="QTRT2"/>
    <property type="match status" value="1"/>
</dbReference>
<organism evidence="8 9">
    <name type="scientific">Polychaeton citri CBS 116435</name>
    <dbReference type="NCBI Taxonomy" id="1314669"/>
    <lineage>
        <taxon>Eukaryota</taxon>
        <taxon>Fungi</taxon>
        <taxon>Dikarya</taxon>
        <taxon>Ascomycota</taxon>
        <taxon>Pezizomycotina</taxon>
        <taxon>Dothideomycetes</taxon>
        <taxon>Dothideomycetidae</taxon>
        <taxon>Capnodiales</taxon>
        <taxon>Capnodiaceae</taxon>
        <taxon>Polychaeton</taxon>
    </lineage>
</organism>
<dbReference type="InterPro" id="IPR028592">
    <property type="entry name" value="QTRTD1"/>
</dbReference>
<keyword evidence="4 5" id="KW-0862">Zinc</keyword>
<dbReference type="InterPro" id="IPR002616">
    <property type="entry name" value="tRNA_ribo_trans-like"/>
</dbReference>
<dbReference type="GO" id="GO:0008479">
    <property type="term" value="F:tRNA-guanosine(34) queuine transglycosylase activity"/>
    <property type="evidence" value="ECO:0007669"/>
    <property type="project" value="UniProtKB-UniRule"/>
</dbReference>
<accession>A0A9P4QHW8</accession>
<evidence type="ECO:0000313" key="8">
    <source>
        <dbReference type="EMBL" id="KAF2725194.1"/>
    </source>
</evidence>
<dbReference type="Gene3D" id="3.20.20.105">
    <property type="entry name" value="Queuine tRNA-ribosyltransferase-like"/>
    <property type="match status" value="1"/>
</dbReference>
<evidence type="ECO:0000256" key="6">
    <source>
        <dbReference type="SAM" id="MobiDB-lite"/>
    </source>
</evidence>
<dbReference type="InterPro" id="IPR036511">
    <property type="entry name" value="TGT-like_sf"/>
</dbReference>
<proteinExistence type="inferred from homology"/>
<dbReference type="InterPro" id="IPR050852">
    <property type="entry name" value="Queuine_tRNA-ribosyltrfase"/>
</dbReference>
<feature type="binding site" evidence="5">
    <location>
        <position position="318"/>
    </location>
    <ligand>
        <name>Zn(2+)</name>
        <dbReference type="ChEBI" id="CHEBI:29105"/>
    </ligand>
</feature>
<dbReference type="NCBIfam" id="TIGR00449">
    <property type="entry name" value="tgt_general"/>
    <property type="match status" value="1"/>
</dbReference>